<dbReference type="CDD" id="cd14838">
    <property type="entry name" value="AP4_Mu_N"/>
    <property type="match status" value="1"/>
</dbReference>
<comment type="similarity">
    <text evidence="2">Belongs to the adaptor complexes medium subunit family.</text>
</comment>
<dbReference type="PROSITE" id="PS51072">
    <property type="entry name" value="MHD"/>
    <property type="match status" value="1"/>
</dbReference>
<evidence type="ECO:0000313" key="10">
    <source>
        <dbReference type="Proteomes" id="UP001623348"/>
    </source>
</evidence>
<dbReference type="Gene3D" id="3.30.450.60">
    <property type="match status" value="1"/>
</dbReference>
<dbReference type="InterPro" id="IPR001392">
    <property type="entry name" value="Clathrin_mu"/>
</dbReference>
<dbReference type="InterPro" id="IPR036168">
    <property type="entry name" value="AP2_Mu_C_sf"/>
</dbReference>
<keyword evidence="6" id="KW-0168">Coated pit</keyword>
<feature type="domain" description="MHD" evidence="8">
    <location>
        <begin position="455"/>
        <end position="713"/>
    </location>
</feature>
<comment type="subcellular location">
    <subcellularLocation>
        <location evidence="1">Membrane</location>
        <location evidence="1">Coated pit</location>
        <topology evidence="1">Peripheral membrane protein</topology>
        <orientation evidence="1">Cytoplasmic side</orientation>
    </subcellularLocation>
</comment>
<dbReference type="FunFam" id="3.30.450.60:FF:000002">
    <property type="entry name" value="AP-2 complex subunit mu, putative"/>
    <property type="match status" value="1"/>
</dbReference>
<dbReference type="EMBL" id="BAAFJT010000030">
    <property type="protein sequence ID" value="GAB0201204.1"/>
    <property type="molecule type" value="Genomic_DNA"/>
</dbReference>
<evidence type="ECO:0000256" key="6">
    <source>
        <dbReference type="ARBA" id="ARBA00023176"/>
    </source>
</evidence>
<dbReference type="InterPro" id="IPR011012">
    <property type="entry name" value="Longin-like_dom_sf"/>
</dbReference>
<name>A0ABC9XV93_GRUJA</name>
<dbReference type="SUPFAM" id="SSF64356">
    <property type="entry name" value="SNARE-like"/>
    <property type="match status" value="1"/>
</dbReference>
<dbReference type="Gene3D" id="2.60.40.1170">
    <property type="entry name" value="Mu homology domain, subdomain B"/>
    <property type="match status" value="2"/>
</dbReference>
<dbReference type="Pfam" id="PF01217">
    <property type="entry name" value="Clat_adaptor_s"/>
    <property type="match status" value="1"/>
</dbReference>
<feature type="region of interest" description="Disordered" evidence="7">
    <location>
        <begin position="1"/>
        <end position="28"/>
    </location>
</feature>
<accession>A0ABC9XV93</accession>
<feature type="region of interest" description="Disordered" evidence="7">
    <location>
        <begin position="147"/>
        <end position="178"/>
    </location>
</feature>
<keyword evidence="4" id="KW-0653">Protein transport</keyword>
<dbReference type="CDD" id="cd09253">
    <property type="entry name" value="AP-4_Mu4_Cterm"/>
    <property type="match status" value="1"/>
</dbReference>
<evidence type="ECO:0000256" key="3">
    <source>
        <dbReference type="ARBA" id="ARBA00022448"/>
    </source>
</evidence>
<dbReference type="PANTHER" id="PTHR10529">
    <property type="entry name" value="AP COMPLEX SUBUNIT MU"/>
    <property type="match status" value="1"/>
</dbReference>
<dbReference type="InterPro" id="IPR028565">
    <property type="entry name" value="MHD"/>
</dbReference>
<evidence type="ECO:0000313" key="9">
    <source>
        <dbReference type="EMBL" id="GAB0201204.1"/>
    </source>
</evidence>
<gene>
    <name evidence="9" type="ORF">GRJ2_002586000</name>
</gene>
<evidence type="ECO:0000256" key="4">
    <source>
        <dbReference type="ARBA" id="ARBA00022927"/>
    </source>
</evidence>
<comment type="caution">
    <text evidence="9">The sequence shown here is derived from an EMBL/GenBank/DDBJ whole genome shotgun (WGS) entry which is preliminary data.</text>
</comment>
<evidence type="ECO:0000256" key="1">
    <source>
        <dbReference type="ARBA" id="ARBA00004277"/>
    </source>
</evidence>
<feature type="compositionally biased region" description="Low complexity" evidence="7">
    <location>
        <begin position="7"/>
        <end position="24"/>
    </location>
</feature>
<reference evidence="9 10" key="1">
    <citation type="submission" date="2024-06" db="EMBL/GenBank/DDBJ databases">
        <title>The draft genome of Grus japonensis, version 3.</title>
        <authorList>
            <person name="Nabeshima K."/>
            <person name="Suzuki S."/>
            <person name="Onuma M."/>
        </authorList>
    </citation>
    <scope>NUCLEOTIDE SEQUENCE [LARGE SCALE GENOMIC DNA]</scope>
    <source>
        <strain evidence="9 10">451A</strain>
    </source>
</reference>
<organism evidence="9 10">
    <name type="scientific">Grus japonensis</name>
    <name type="common">Japanese crane</name>
    <name type="synonym">Red-crowned crane</name>
    <dbReference type="NCBI Taxonomy" id="30415"/>
    <lineage>
        <taxon>Eukaryota</taxon>
        <taxon>Metazoa</taxon>
        <taxon>Chordata</taxon>
        <taxon>Craniata</taxon>
        <taxon>Vertebrata</taxon>
        <taxon>Euteleostomi</taxon>
        <taxon>Archelosauria</taxon>
        <taxon>Archosauria</taxon>
        <taxon>Dinosauria</taxon>
        <taxon>Saurischia</taxon>
        <taxon>Theropoda</taxon>
        <taxon>Coelurosauria</taxon>
        <taxon>Aves</taxon>
        <taxon>Neognathae</taxon>
        <taxon>Neoaves</taxon>
        <taxon>Gruiformes</taxon>
        <taxon>Gruidae</taxon>
        <taxon>Grus</taxon>
    </lineage>
</organism>
<dbReference type="InterPro" id="IPR021281">
    <property type="entry name" value="SNAPC2"/>
</dbReference>
<evidence type="ECO:0000256" key="7">
    <source>
        <dbReference type="SAM" id="MobiDB-lite"/>
    </source>
</evidence>
<dbReference type="PRINTS" id="PR00314">
    <property type="entry name" value="CLATHRINADPT"/>
</dbReference>
<dbReference type="InterPro" id="IPR050431">
    <property type="entry name" value="Adaptor_comp_med_subunit"/>
</dbReference>
<keyword evidence="5" id="KW-0472">Membrane</keyword>
<dbReference type="GO" id="GO:0015031">
    <property type="term" value="P:protein transport"/>
    <property type="evidence" value="ECO:0007669"/>
    <property type="project" value="UniProtKB-KW"/>
</dbReference>
<evidence type="ECO:0000256" key="5">
    <source>
        <dbReference type="ARBA" id="ARBA00023136"/>
    </source>
</evidence>
<dbReference type="Pfam" id="PF00928">
    <property type="entry name" value="Adap_comp_sub"/>
    <property type="match status" value="1"/>
</dbReference>
<sequence length="714" mass="78038">MKPPLRPRLAPARYVTGPGEAAGEAEGRRKAWSVREKRALLAALRDQAALGVPEFQARPLRERLPRRSEAEILSFLCRLRGRAAREAVSTQYRHCLEQQRCRRSQVPAPIEVWLELAETLAEGLEEATVAAFSQVLTVAATEPLSLLHSVPPRPTATDGDGETIAGGDPVTPRSFPRPDVPEGFAVDFQRVYEYLARLCRGAKGPALPPGESAVVLALLSSLPPELSALDCAALRGHFRGVYGALTAPCFSETDAPGPPSQPGGRSPAMLSQIFILSSKGDRLIHRDFRGETHGTGADLADVFYRRITSLPGDQAPVFMAHEGRHFVHVRHAGLYFVAMATPDAAPFALVEFLNRLVTLLRDFCGPLSEKNVGLNFGLVYELLDEMVDYGYIQTTAPEVLRNLVHSEPVATKPFSLLDLGSIGLFGAETQQSRVAPSSAASRPVLPPRGGEQSARNEIFVDVVERLTVVIAANGTPMKVDVQGEIRLKCYLPGSVELRIGLTEEFCVGKSELRGYGTAVRVDECAFHSSVKLDEFESGRVLKVTPNQGELTLMQYQLADDIPAPLPFRLFPSVEQDPPGRLRLYLKLRCDLPPKSQALNVCLQLPVPKGVSSLAQELSSPEQTAELQPSTKSIRWTIPRCQGGSQLSALFKLEVPGLTRASLLELGPANLTFELPTHTCSGLHVRFVRFPGSTPCPPQRWVRYLTHSDSYVLRL</sequence>
<proteinExistence type="inferred from homology"/>
<evidence type="ECO:0000256" key="2">
    <source>
        <dbReference type="ARBA" id="ARBA00005324"/>
    </source>
</evidence>
<dbReference type="Pfam" id="PF11035">
    <property type="entry name" value="SNAPC2"/>
    <property type="match status" value="1"/>
</dbReference>
<dbReference type="AlphaFoldDB" id="A0ABC9XV93"/>
<keyword evidence="10" id="KW-1185">Reference proteome</keyword>
<dbReference type="InterPro" id="IPR022775">
    <property type="entry name" value="AP_mu_sigma_su"/>
</dbReference>
<dbReference type="GO" id="GO:0005905">
    <property type="term" value="C:clathrin-coated pit"/>
    <property type="evidence" value="ECO:0007669"/>
    <property type="project" value="UniProtKB-KW"/>
</dbReference>
<keyword evidence="3" id="KW-0813">Transport</keyword>
<dbReference type="Proteomes" id="UP001623348">
    <property type="component" value="Unassembled WGS sequence"/>
</dbReference>
<dbReference type="SUPFAM" id="SSF49447">
    <property type="entry name" value="Second domain of Mu2 adaptin subunit (ap50) of ap2 adaptor"/>
    <property type="match status" value="1"/>
</dbReference>
<evidence type="ECO:0000259" key="8">
    <source>
        <dbReference type="PROSITE" id="PS51072"/>
    </source>
</evidence>
<protein>
    <submittedName>
        <fullName evidence="9">AP-4 complex subunit mu-1</fullName>
    </submittedName>
</protein>